<evidence type="ECO:0000313" key="7">
    <source>
        <dbReference type="EMBL" id="MCG2462473.1"/>
    </source>
</evidence>
<evidence type="ECO:0000256" key="6">
    <source>
        <dbReference type="SAM" id="Phobius"/>
    </source>
</evidence>
<keyword evidence="6" id="KW-0812">Transmembrane</keyword>
<dbReference type="PANTHER" id="PTHR37467">
    <property type="entry name" value="EXPORTED CALCIUM-BINDING GLYCOPROTEIN-RELATED"/>
    <property type="match status" value="1"/>
</dbReference>
<evidence type="ECO:0000256" key="4">
    <source>
        <dbReference type="ARBA" id="ARBA00022837"/>
    </source>
</evidence>
<feature type="compositionally biased region" description="Acidic residues" evidence="5">
    <location>
        <begin position="446"/>
        <end position="456"/>
    </location>
</feature>
<dbReference type="Pfam" id="PF18884">
    <property type="entry name" value="TSP3_bac"/>
    <property type="match status" value="10"/>
</dbReference>
<dbReference type="InterPro" id="IPR059100">
    <property type="entry name" value="TSP3_bac"/>
</dbReference>
<feature type="region of interest" description="Disordered" evidence="5">
    <location>
        <begin position="589"/>
        <end position="619"/>
    </location>
</feature>
<comment type="subcellular location">
    <subcellularLocation>
        <location evidence="1">Secreted</location>
    </subcellularLocation>
</comment>
<feature type="region of interest" description="Disordered" evidence="5">
    <location>
        <begin position="426"/>
        <end position="469"/>
    </location>
</feature>
<evidence type="ECO:0000256" key="5">
    <source>
        <dbReference type="SAM" id="MobiDB-lite"/>
    </source>
</evidence>
<evidence type="ECO:0000256" key="1">
    <source>
        <dbReference type="ARBA" id="ARBA00004613"/>
    </source>
</evidence>
<keyword evidence="6" id="KW-0472">Membrane</keyword>
<sequence length="750" mass="78978">MGIIKERSTNSWIFFVFLFLGLFTGVGLQAQCGDPSPTGDCDGDGIVNSIDQDDDNDGIPDTAEYLCPSGGSQLLWGDPIWTGDDPDDDFIPMTAITTIDGIEVIFDNALTDAGTNPGAYQDENKNFNGKHGLLLNARAEELLGTTIRYRIRFDRPVTGATFSVVDIDTNNGIFNGNPDIYVAQVSVTASRGGSPLALVPGNDYVVQDPNYVDDLGGGVFQGLQNVPQTPNIGNVDFNIGEPIDEILVEFTNVGPANSEGPTAILISDISWDCSYVDTDGDGIPDNLENDSDGDGCPDALEGDGGFTLLQIDTNGRLIGPVDNTTGIPTIAGTGQADVSGRDNSASSPQCLDSDGDSLSNSDEMTVYLTDPNNPDTDGDGINDGTEVTNSTDPLDTCDPQQMPGYTGYDPSNAIWAAGDCDGDGVDNGTEHTNGSDPYAPPIVNDTDGDGINDDVENGNGTDPYDPCDPQQMPGYIGYDPSNAIWAAADCDGDGVDNGTEHTNGTDPYAPPAVNDTDGDGINDDVETGNGTDPNDPCDPQQLPGYSGYNPNNTIWAAADCDGDGIVNGAEHDNGTDPYNDCGSMGGTPLSTSDCDDDGLTTAEEDNLGTDPNNPDTDGDGINDGQEISDKTDPLNGCDSIGGTPPTGSACDLTIGNTIVTADNDGINDYFNIINIDLFPENSVEIYNRWGVIVYQTNSYNNSTNVFKGISNGRATVNKNAQLPVGVYFFVIKYKDGNDINLKTGYLYINR</sequence>
<protein>
    <submittedName>
        <fullName evidence="7">Gliding motility-associated C-terminal domain-containing protein</fullName>
    </submittedName>
</protein>
<feature type="compositionally biased region" description="Polar residues" evidence="5">
    <location>
        <begin position="341"/>
        <end position="350"/>
    </location>
</feature>
<feature type="region of interest" description="Disordered" evidence="5">
    <location>
        <begin position="495"/>
        <end position="550"/>
    </location>
</feature>
<comment type="caution">
    <text evidence="7">The sequence shown here is derived from an EMBL/GenBank/DDBJ whole genome shotgun (WGS) entry which is preliminary data.</text>
</comment>
<keyword evidence="8" id="KW-1185">Reference proteome</keyword>
<keyword evidence="3" id="KW-0732">Signal</keyword>
<evidence type="ECO:0000256" key="2">
    <source>
        <dbReference type="ARBA" id="ARBA00022525"/>
    </source>
</evidence>
<dbReference type="PANTHER" id="PTHR37467:SF1">
    <property type="entry name" value="EXPORTED CALCIUM-BINDING GLYCOPROTEIN"/>
    <property type="match status" value="1"/>
</dbReference>
<dbReference type="EMBL" id="JAIRBC010000033">
    <property type="protein sequence ID" value="MCG2462473.1"/>
    <property type="molecule type" value="Genomic_DNA"/>
</dbReference>
<reference evidence="7" key="1">
    <citation type="submission" date="2023-02" db="EMBL/GenBank/DDBJ databases">
        <title>Genome of Flavobacteriaceae gen. nov. sp. strain F89.</title>
        <authorList>
            <person name="Wang Y."/>
        </authorList>
    </citation>
    <scope>NUCLEOTIDE SEQUENCE</scope>
    <source>
        <strain evidence="7">F89</strain>
    </source>
</reference>
<keyword evidence="2" id="KW-0964">Secreted</keyword>
<dbReference type="RefSeq" id="WP_317903611.1">
    <property type="nucleotide sequence ID" value="NZ_JAIRBC010000033.1"/>
</dbReference>
<dbReference type="InterPro" id="IPR053180">
    <property type="entry name" value="Ca-binding_acidic-repeat"/>
</dbReference>
<proteinExistence type="predicted"/>
<organism evidence="7 8">
    <name type="scientific">Cerina litoralis</name>
    <dbReference type="NCBI Taxonomy" id="2874477"/>
    <lineage>
        <taxon>Bacteria</taxon>
        <taxon>Pseudomonadati</taxon>
        <taxon>Bacteroidota</taxon>
        <taxon>Flavobacteriia</taxon>
        <taxon>Flavobacteriales</taxon>
        <taxon>Flavobacteriaceae</taxon>
        <taxon>Cerina</taxon>
    </lineage>
</organism>
<feature type="compositionally biased region" description="Acidic residues" evidence="5">
    <location>
        <begin position="593"/>
        <end position="607"/>
    </location>
</feature>
<name>A0AAE3EX32_9FLAO</name>
<feature type="compositionally biased region" description="Acidic residues" evidence="5">
    <location>
        <begin position="516"/>
        <end position="526"/>
    </location>
</feature>
<evidence type="ECO:0000313" key="8">
    <source>
        <dbReference type="Proteomes" id="UP001200642"/>
    </source>
</evidence>
<gene>
    <name evidence="7" type="ORF">K8352_17055</name>
</gene>
<dbReference type="Proteomes" id="UP001200642">
    <property type="component" value="Unassembled WGS sequence"/>
</dbReference>
<evidence type="ECO:0000256" key="3">
    <source>
        <dbReference type="ARBA" id="ARBA00022729"/>
    </source>
</evidence>
<dbReference type="AlphaFoldDB" id="A0AAE3EX32"/>
<dbReference type="Pfam" id="PF13585">
    <property type="entry name" value="CHU_C"/>
    <property type="match status" value="1"/>
</dbReference>
<keyword evidence="6" id="KW-1133">Transmembrane helix</keyword>
<accession>A0AAE3EX32</accession>
<feature type="transmembrane region" description="Helical" evidence="6">
    <location>
        <begin position="12"/>
        <end position="30"/>
    </location>
</feature>
<keyword evidence="4" id="KW-0106">Calcium</keyword>
<feature type="region of interest" description="Disordered" evidence="5">
    <location>
        <begin position="328"/>
        <end position="396"/>
    </location>
</feature>